<reference evidence="2" key="1">
    <citation type="submission" date="2023-07" db="EMBL/GenBank/DDBJ databases">
        <authorList>
            <consortium name="AG Swart"/>
            <person name="Singh M."/>
            <person name="Singh A."/>
            <person name="Seah K."/>
            <person name="Emmerich C."/>
        </authorList>
    </citation>
    <scope>NUCLEOTIDE SEQUENCE</scope>
    <source>
        <strain evidence="2">DP1</strain>
    </source>
</reference>
<keyword evidence="3" id="KW-1185">Reference proteome</keyword>
<evidence type="ECO:0000313" key="3">
    <source>
        <dbReference type="Proteomes" id="UP001295684"/>
    </source>
</evidence>
<name>A0AAD2DBF3_EUPCR</name>
<dbReference type="Proteomes" id="UP001295684">
    <property type="component" value="Unassembled WGS sequence"/>
</dbReference>
<feature type="coiled-coil region" evidence="1">
    <location>
        <begin position="186"/>
        <end position="325"/>
    </location>
</feature>
<keyword evidence="1" id="KW-0175">Coiled coil</keyword>
<protein>
    <submittedName>
        <fullName evidence="2">Uncharacterized protein</fullName>
    </submittedName>
</protein>
<evidence type="ECO:0000256" key="1">
    <source>
        <dbReference type="SAM" id="Coils"/>
    </source>
</evidence>
<dbReference type="SUPFAM" id="SSF57997">
    <property type="entry name" value="Tropomyosin"/>
    <property type="match status" value="1"/>
</dbReference>
<proteinExistence type="predicted"/>
<accession>A0AAD2DBF3</accession>
<dbReference type="EMBL" id="CAMPGE010029009">
    <property type="protein sequence ID" value="CAI2386498.1"/>
    <property type="molecule type" value="Genomic_DNA"/>
</dbReference>
<evidence type="ECO:0000313" key="2">
    <source>
        <dbReference type="EMBL" id="CAI2386498.1"/>
    </source>
</evidence>
<dbReference type="AlphaFoldDB" id="A0AAD2DBF3"/>
<organism evidence="2 3">
    <name type="scientific">Euplotes crassus</name>
    <dbReference type="NCBI Taxonomy" id="5936"/>
    <lineage>
        <taxon>Eukaryota</taxon>
        <taxon>Sar</taxon>
        <taxon>Alveolata</taxon>
        <taxon>Ciliophora</taxon>
        <taxon>Intramacronucleata</taxon>
        <taxon>Spirotrichea</taxon>
        <taxon>Hypotrichia</taxon>
        <taxon>Euplotida</taxon>
        <taxon>Euplotidae</taxon>
        <taxon>Moneuplotes</taxon>
    </lineage>
</organism>
<gene>
    <name evidence="2" type="ORF">ECRASSUSDP1_LOCUS28119</name>
</gene>
<comment type="caution">
    <text evidence="2">The sequence shown here is derived from an EMBL/GenBank/DDBJ whole genome shotgun (WGS) entry which is preliminary data.</text>
</comment>
<sequence>MQIPKCGFGEECGVIAFVVKETRDNYLDSDVFVCAKCMNLRYTGERIVVVPDAEDVLECLECVDHHLAKIDHFMEWHSFNNKLLPTLETYKENNSKLKKDLSLSVTSNTWKDLPYLHSESRSLLNSLQTSPLWQEYIREFTHREFRDMKAGRNRVYSASKKWVNGQLVKLRESMRKTDYGRVVEKLRKVTERVRVCEREMEEKDEVIRKQEGEIREEMRRFEVKECDVQEMRNALKQKEDYIRTLEQRVQGITIWEGENDSLTKILRKQIEKFQQDKSHSEETINQLACKKNRLETEMRQWIEKCKKSQNHIEIQDSKIQNLKRQCDGVLSPRDFTRYNEIEQEFQQRSELKFDFNNENDVLLLKQLKLKIPPLELLQFCSLQKLKEPGALKEFLSNSIRENIRELTFSHIHSSITSSIPYIASLTKVLPLATKKVHFYNSILTKDYFQDILASSKNVQVIKFIKCIIKPDTECYFGDRLQGATFQGIDFTGTGERSNWAGEDCRRFRCIMEGLAQEESIKGREVTIGLKNCGVWREQVEGILEEYGLSMMEVGSCDRFRMLF</sequence>